<evidence type="ECO:0000256" key="3">
    <source>
        <dbReference type="ARBA" id="ARBA00022617"/>
    </source>
</evidence>
<evidence type="ECO:0000256" key="6">
    <source>
        <dbReference type="ARBA" id="ARBA00023004"/>
    </source>
</evidence>
<keyword evidence="3" id="KW-0349">Heme</keyword>
<keyword evidence="10" id="KW-1185">Reference proteome</keyword>
<sequence length="414" mass="47704">MTTILTICSLFIYTFTVWFGWKIYRHRSWINQLRSDGMVSNLTLSSINLTLYEMASGFEDDEMFLVDIWPLSEPMLVVFNPEAAFEVCQRLNLSKGKKNEDMIRPINGGISLFSMNGEMWKKWRTLFNPGFRTGEMMEQVTEIVEHVCSFCTRLEEHADGGIVLLDHLTSRLTFENADLGIHYDQHVFVRAMGNIIKWHSFWDPLVLVNLLRPLIQPELQRRYETVKRDRQSSNATNDKRAKSVMDLAIQGYINIKDGAAPERLDPSFMQTATHEMRLFLFAGNDTTSSTLVFAFHLLSKNPQVLNQLRAEDDHIFGANCKLTLAVIKETLRFYALAATMRTGTQDCFLTTRRSPEQELHPLQGAWRPFELGSRNCIGQTLAITEMKIVLAMTAKVFEIRPAYEDFERMEVESE</sequence>
<dbReference type="SUPFAM" id="SSF48264">
    <property type="entry name" value="Cytochrome P450"/>
    <property type="match status" value="1"/>
</dbReference>
<dbReference type="EMBL" id="MU006226">
    <property type="protein sequence ID" value="KAF2826115.1"/>
    <property type="molecule type" value="Genomic_DNA"/>
</dbReference>
<dbReference type="PANTHER" id="PTHR24305">
    <property type="entry name" value="CYTOCHROME P450"/>
    <property type="match status" value="1"/>
</dbReference>
<dbReference type="Gene3D" id="1.10.630.10">
    <property type="entry name" value="Cytochrome P450"/>
    <property type="match status" value="1"/>
</dbReference>
<comment type="pathway">
    <text evidence="2">Secondary metabolite biosynthesis.</text>
</comment>
<evidence type="ECO:0000256" key="5">
    <source>
        <dbReference type="ARBA" id="ARBA00023002"/>
    </source>
</evidence>
<evidence type="ECO:0000256" key="1">
    <source>
        <dbReference type="ARBA" id="ARBA00001971"/>
    </source>
</evidence>
<dbReference type="OrthoDB" id="10029320at2759"/>
<dbReference type="GO" id="GO:0004497">
    <property type="term" value="F:monooxygenase activity"/>
    <property type="evidence" value="ECO:0007669"/>
    <property type="project" value="UniProtKB-KW"/>
</dbReference>
<protein>
    <submittedName>
        <fullName evidence="9">Cytochrome P450</fullName>
    </submittedName>
</protein>
<proteinExistence type="predicted"/>
<dbReference type="GO" id="GO:0005506">
    <property type="term" value="F:iron ion binding"/>
    <property type="evidence" value="ECO:0007669"/>
    <property type="project" value="InterPro"/>
</dbReference>
<evidence type="ECO:0000256" key="4">
    <source>
        <dbReference type="ARBA" id="ARBA00022723"/>
    </source>
</evidence>
<accession>A0A6A7A0P1</accession>
<organism evidence="9 10">
    <name type="scientific">Ophiobolus disseminans</name>
    <dbReference type="NCBI Taxonomy" id="1469910"/>
    <lineage>
        <taxon>Eukaryota</taxon>
        <taxon>Fungi</taxon>
        <taxon>Dikarya</taxon>
        <taxon>Ascomycota</taxon>
        <taxon>Pezizomycotina</taxon>
        <taxon>Dothideomycetes</taxon>
        <taxon>Pleosporomycetidae</taxon>
        <taxon>Pleosporales</taxon>
        <taxon>Pleosporineae</taxon>
        <taxon>Phaeosphaeriaceae</taxon>
        <taxon>Ophiobolus</taxon>
    </lineage>
</organism>
<dbReference type="InterPro" id="IPR002401">
    <property type="entry name" value="Cyt_P450_E_grp-I"/>
</dbReference>
<reference evidence="9" key="1">
    <citation type="journal article" date="2020" name="Stud. Mycol.">
        <title>101 Dothideomycetes genomes: a test case for predicting lifestyles and emergence of pathogens.</title>
        <authorList>
            <person name="Haridas S."/>
            <person name="Albert R."/>
            <person name="Binder M."/>
            <person name="Bloem J."/>
            <person name="Labutti K."/>
            <person name="Salamov A."/>
            <person name="Andreopoulos B."/>
            <person name="Baker S."/>
            <person name="Barry K."/>
            <person name="Bills G."/>
            <person name="Bluhm B."/>
            <person name="Cannon C."/>
            <person name="Castanera R."/>
            <person name="Culley D."/>
            <person name="Daum C."/>
            <person name="Ezra D."/>
            <person name="Gonzalez J."/>
            <person name="Henrissat B."/>
            <person name="Kuo A."/>
            <person name="Liang C."/>
            <person name="Lipzen A."/>
            <person name="Lutzoni F."/>
            <person name="Magnuson J."/>
            <person name="Mondo S."/>
            <person name="Nolan M."/>
            <person name="Ohm R."/>
            <person name="Pangilinan J."/>
            <person name="Park H.-J."/>
            <person name="Ramirez L."/>
            <person name="Alfaro M."/>
            <person name="Sun H."/>
            <person name="Tritt A."/>
            <person name="Yoshinaga Y."/>
            <person name="Zwiers L.-H."/>
            <person name="Turgeon B."/>
            <person name="Goodwin S."/>
            <person name="Spatafora J."/>
            <person name="Crous P."/>
            <person name="Grigoriev I."/>
        </authorList>
    </citation>
    <scope>NUCLEOTIDE SEQUENCE</scope>
    <source>
        <strain evidence="9">CBS 113818</strain>
    </source>
</reference>
<evidence type="ECO:0000313" key="9">
    <source>
        <dbReference type="EMBL" id="KAF2826115.1"/>
    </source>
</evidence>
<keyword evidence="8" id="KW-0812">Transmembrane</keyword>
<dbReference type="Proteomes" id="UP000799424">
    <property type="component" value="Unassembled WGS sequence"/>
</dbReference>
<keyword evidence="8" id="KW-0472">Membrane</keyword>
<keyword evidence="5" id="KW-0560">Oxidoreductase</keyword>
<keyword evidence="8" id="KW-1133">Transmembrane helix</keyword>
<gene>
    <name evidence="9" type="ORF">CC86DRAFT_394182</name>
</gene>
<dbReference type="PRINTS" id="PR00463">
    <property type="entry name" value="EP450I"/>
</dbReference>
<dbReference type="GO" id="GO:0020037">
    <property type="term" value="F:heme binding"/>
    <property type="evidence" value="ECO:0007669"/>
    <property type="project" value="InterPro"/>
</dbReference>
<dbReference type="InterPro" id="IPR050121">
    <property type="entry name" value="Cytochrome_P450_monoxygenase"/>
</dbReference>
<keyword evidence="4" id="KW-0479">Metal-binding</keyword>
<evidence type="ECO:0000313" key="10">
    <source>
        <dbReference type="Proteomes" id="UP000799424"/>
    </source>
</evidence>
<dbReference type="AlphaFoldDB" id="A0A6A7A0P1"/>
<keyword evidence="7" id="KW-0503">Monooxygenase</keyword>
<evidence type="ECO:0000256" key="7">
    <source>
        <dbReference type="ARBA" id="ARBA00023033"/>
    </source>
</evidence>
<name>A0A6A7A0P1_9PLEO</name>
<dbReference type="InterPro" id="IPR001128">
    <property type="entry name" value="Cyt_P450"/>
</dbReference>
<dbReference type="Pfam" id="PF00067">
    <property type="entry name" value="p450"/>
    <property type="match status" value="2"/>
</dbReference>
<dbReference type="PRINTS" id="PR00385">
    <property type="entry name" value="P450"/>
</dbReference>
<feature type="transmembrane region" description="Helical" evidence="8">
    <location>
        <begin position="6"/>
        <end position="24"/>
    </location>
</feature>
<evidence type="ECO:0000256" key="8">
    <source>
        <dbReference type="SAM" id="Phobius"/>
    </source>
</evidence>
<comment type="cofactor">
    <cofactor evidence="1">
        <name>heme</name>
        <dbReference type="ChEBI" id="CHEBI:30413"/>
    </cofactor>
</comment>
<dbReference type="InterPro" id="IPR036396">
    <property type="entry name" value="Cyt_P450_sf"/>
</dbReference>
<dbReference type="PANTHER" id="PTHR24305:SF107">
    <property type="entry name" value="P450, PUTATIVE (EUROFUNG)-RELATED"/>
    <property type="match status" value="1"/>
</dbReference>
<keyword evidence="6" id="KW-0408">Iron</keyword>
<evidence type="ECO:0000256" key="2">
    <source>
        <dbReference type="ARBA" id="ARBA00005179"/>
    </source>
</evidence>
<dbReference type="GO" id="GO:0016705">
    <property type="term" value="F:oxidoreductase activity, acting on paired donors, with incorporation or reduction of molecular oxygen"/>
    <property type="evidence" value="ECO:0007669"/>
    <property type="project" value="InterPro"/>
</dbReference>